<proteinExistence type="predicted"/>
<dbReference type="STRING" id="336831.WG68_15465"/>
<dbReference type="PROSITE" id="PS51755">
    <property type="entry name" value="OMPR_PHOB"/>
    <property type="match status" value="1"/>
</dbReference>
<keyword evidence="5" id="KW-1185">Reference proteome</keyword>
<dbReference type="OrthoDB" id="9816555at2"/>
<dbReference type="SUPFAM" id="SSF46894">
    <property type="entry name" value="C-terminal effector domain of the bipartite response regulators"/>
    <property type="match status" value="1"/>
</dbReference>
<dbReference type="CDD" id="cd00383">
    <property type="entry name" value="trans_reg_C"/>
    <property type="match status" value="1"/>
</dbReference>
<comment type="caution">
    <text evidence="4">The sequence shown here is derived from an EMBL/GenBank/DDBJ whole genome shotgun (WGS) entry which is preliminary data.</text>
</comment>
<dbReference type="GO" id="GO:0003677">
    <property type="term" value="F:DNA binding"/>
    <property type="evidence" value="ECO:0007669"/>
    <property type="project" value="UniProtKB-UniRule"/>
</dbReference>
<dbReference type="RefSeq" id="WP_046558629.1">
    <property type="nucleotide sequence ID" value="NZ_LAHO01000016.1"/>
</dbReference>
<dbReference type="SMART" id="SM00862">
    <property type="entry name" value="Trans_reg_C"/>
    <property type="match status" value="1"/>
</dbReference>
<dbReference type="GO" id="GO:0006355">
    <property type="term" value="P:regulation of DNA-templated transcription"/>
    <property type="evidence" value="ECO:0007669"/>
    <property type="project" value="InterPro"/>
</dbReference>
<evidence type="ECO:0000256" key="1">
    <source>
        <dbReference type="ARBA" id="ARBA00023125"/>
    </source>
</evidence>
<sequence length="692" mass="78387">MSNLEPLVKIGDWYYQAAYGHLLPVAPEMTNTTPVVLEPRLHSLLNYFLLHPNLVITKDTLIDDVWPPSEGTDAAVMRAVGALRKVLGDNVKAPLYIATISKKGYRWLCQIEPLTSSQFAPATASPLPAAIAQVSRQHAAVPNSLPWRFISSVGAALLLGGAGLAYLLASVTVVPFTQLPDTVKPLSAITGQEFWPTLSAAQQHAFYVYRTTEAAPQQLARQDLTSLQVSYSSGYYQQISQPQWLTDSQLLFRALDEQQQCYFYQQQVLPDFQTARKVLPCQQVIPQGLALLAEQWYWLDYASASQRYELWQRGADGTVTRVLQLPATWRSVDQLVVVAGALYLIAQYDFYRSRLLRVDLAKQQLTNIADFDQKIVASSSWDSQHALLTLLNKPLQLLNLKSRKLLSLGPMTWGLTQPQRYQQRILSTQYLDYTSDIVQWVRSGTQLDKQSSVQPSNRNERLFAANETQLAFVSERAGDNQIWLTQDGDSRQLSRLDSGQYIQQLLWHQQTLLAVVDNKLFQVSLSDGSLAPIVEQRVSGRYQSCDNHLYWTVQDDDGWQLMHYQQQQPAVLLSGVVNVKCAPGGLVLQFYNDSVLSFWSPDQPTQLRPLPVSLNWHHILPEQWTSNNQQLQWLNIAQRQLQSYDWHTAEISSYPWPTATLPLEIHSSSAGSFYSVQPRHYDTDIVWLQNRG</sequence>
<evidence type="ECO:0000259" key="3">
    <source>
        <dbReference type="PROSITE" id="PS51755"/>
    </source>
</evidence>
<dbReference type="Proteomes" id="UP000034228">
    <property type="component" value="Unassembled WGS sequence"/>
</dbReference>
<evidence type="ECO:0000313" key="5">
    <source>
        <dbReference type="Proteomes" id="UP000034228"/>
    </source>
</evidence>
<protein>
    <recommendedName>
        <fullName evidence="3">OmpR/PhoB-type domain-containing protein</fullName>
    </recommendedName>
</protein>
<dbReference type="AlphaFoldDB" id="A0A0M2V1E0"/>
<dbReference type="InterPro" id="IPR011044">
    <property type="entry name" value="Quino_amine_DH_bsu"/>
</dbReference>
<evidence type="ECO:0000256" key="2">
    <source>
        <dbReference type="PROSITE-ProRule" id="PRU01091"/>
    </source>
</evidence>
<dbReference type="PATRIC" id="fig|336831.14.peg.56"/>
<dbReference type="Gene3D" id="1.10.10.10">
    <property type="entry name" value="Winged helix-like DNA-binding domain superfamily/Winged helix DNA-binding domain"/>
    <property type="match status" value="1"/>
</dbReference>
<reference evidence="4 5" key="1">
    <citation type="submission" date="2015-03" db="EMBL/GenBank/DDBJ databases">
        <title>Draft genome sequences of two protease-producing strains of Arsukibacterium isolated from two cold and alkaline environments.</title>
        <authorList>
            <person name="Lylloff J.E."/>
            <person name="Skov L.B."/>
            <person name="Jepsen M."/>
            <person name="Hallin P.F."/>
            <person name="Sorensen S.J."/>
            <person name="Stougaard P."/>
            <person name="Glaring M.A."/>
        </authorList>
    </citation>
    <scope>NUCLEOTIDE SEQUENCE [LARGE SCALE GENOMIC DNA]</scope>
    <source>
        <strain evidence="4 5">GCM72</strain>
    </source>
</reference>
<feature type="DNA-binding region" description="OmpR/PhoB-type" evidence="2">
    <location>
        <begin position="5"/>
        <end position="109"/>
    </location>
</feature>
<accession>A0A0M2V1E0</accession>
<dbReference type="InterPro" id="IPR036388">
    <property type="entry name" value="WH-like_DNA-bd_sf"/>
</dbReference>
<dbReference type="SUPFAM" id="SSF50969">
    <property type="entry name" value="YVTN repeat-like/Quinoprotein amine dehydrogenase"/>
    <property type="match status" value="1"/>
</dbReference>
<dbReference type="EMBL" id="LAHO01000016">
    <property type="protein sequence ID" value="KKO44451.1"/>
    <property type="molecule type" value="Genomic_DNA"/>
</dbReference>
<organism evidence="4 5">
    <name type="scientific">Arsukibacterium ikkense</name>
    <dbReference type="NCBI Taxonomy" id="336831"/>
    <lineage>
        <taxon>Bacteria</taxon>
        <taxon>Pseudomonadati</taxon>
        <taxon>Pseudomonadota</taxon>
        <taxon>Gammaproteobacteria</taxon>
        <taxon>Chromatiales</taxon>
        <taxon>Chromatiaceae</taxon>
        <taxon>Arsukibacterium</taxon>
    </lineage>
</organism>
<evidence type="ECO:0000313" key="4">
    <source>
        <dbReference type="EMBL" id="KKO44451.1"/>
    </source>
</evidence>
<dbReference type="InterPro" id="IPR016032">
    <property type="entry name" value="Sig_transdc_resp-reg_C-effctor"/>
</dbReference>
<feature type="domain" description="OmpR/PhoB-type" evidence="3">
    <location>
        <begin position="5"/>
        <end position="109"/>
    </location>
</feature>
<name>A0A0M2V1E0_9GAMM</name>
<dbReference type="Pfam" id="PF00486">
    <property type="entry name" value="Trans_reg_C"/>
    <property type="match status" value="1"/>
</dbReference>
<keyword evidence="1 2" id="KW-0238">DNA-binding</keyword>
<dbReference type="GO" id="GO:0000160">
    <property type="term" value="P:phosphorelay signal transduction system"/>
    <property type="evidence" value="ECO:0007669"/>
    <property type="project" value="InterPro"/>
</dbReference>
<gene>
    <name evidence="4" type="ORF">WG68_15465</name>
</gene>
<dbReference type="InterPro" id="IPR001867">
    <property type="entry name" value="OmpR/PhoB-type_DNA-bd"/>
</dbReference>